<dbReference type="GO" id="GO:0016020">
    <property type="term" value="C:membrane"/>
    <property type="evidence" value="ECO:0007669"/>
    <property type="project" value="UniProtKB-SubCell"/>
</dbReference>
<comment type="subcellular location">
    <subcellularLocation>
        <location evidence="1">Membrane</location>
        <topology evidence="1">Multi-pass membrane protein</topology>
    </subcellularLocation>
</comment>
<name>A0A641AS16_9ACTN</name>
<dbReference type="Proteomes" id="UP001515100">
    <property type="component" value="Unassembled WGS sequence"/>
</dbReference>
<feature type="domain" description="O-antigen ligase-related" evidence="7">
    <location>
        <begin position="212"/>
        <end position="373"/>
    </location>
</feature>
<evidence type="ECO:0000256" key="6">
    <source>
        <dbReference type="SAM" id="Phobius"/>
    </source>
</evidence>
<keyword evidence="2 6" id="KW-0812">Transmembrane</keyword>
<accession>A0A641AS16</accession>
<evidence type="ECO:0000256" key="1">
    <source>
        <dbReference type="ARBA" id="ARBA00004141"/>
    </source>
</evidence>
<keyword evidence="4 6" id="KW-0472">Membrane</keyword>
<feature type="transmembrane region" description="Helical" evidence="6">
    <location>
        <begin position="357"/>
        <end position="378"/>
    </location>
</feature>
<evidence type="ECO:0000256" key="4">
    <source>
        <dbReference type="ARBA" id="ARBA00023136"/>
    </source>
</evidence>
<keyword evidence="8" id="KW-0436">Ligase</keyword>
<keyword evidence="3 6" id="KW-1133">Transmembrane helix</keyword>
<comment type="caution">
    <text evidence="8">The sequence shown here is derived from an EMBL/GenBank/DDBJ whole genome shotgun (WGS) entry which is preliminary data.</text>
</comment>
<feature type="transmembrane region" description="Helical" evidence="6">
    <location>
        <begin position="249"/>
        <end position="269"/>
    </location>
</feature>
<keyword evidence="9" id="KW-1185">Reference proteome</keyword>
<feature type="transmembrane region" description="Helical" evidence="6">
    <location>
        <begin position="12"/>
        <end position="34"/>
    </location>
</feature>
<evidence type="ECO:0000259" key="7">
    <source>
        <dbReference type="Pfam" id="PF04932"/>
    </source>
</evidence>
<evidence type="ECO:0000313" key="8">
    <source>
        <dbReference type="EMBL" id="KAA1380472.1"/>
    </source>
</evidence>
<feature type="transmembrane region" description="Helical" evidence="6">
    <location>
        <begin position="390"/>
        <end position="409"/>
    </location>
</feature>
<evidence type="ECO:0000256" key="2">
    <source>
        <dbReference type="ARBA" id="ARBA00022692"/>
    </source>
</evidence>
<reference evidence="8" key="1">
    <citation type="submission" date="2019-09" db="EMBL/GenBank/DDBJ databases">
        <authorList>
            <person name="Li J."/>
        </authorList>
    </citation>
    <scope>NUCLEOTIDE SEQUENCE [LARGE SCALE GENOMIC DNA]</scope>
    <source>
        <strain evidence="8">NRBC 14897</strain>
    </source>
</reference>
<dbReference type="Pfam" id="PF04932">
    <property type="entry name" value="Wzy_C"/>
    <property type="match status" value="1"/>
</dbReference>
<feature type="transmembrane region" description="Helical" evidence="6">
    <location>
        <begin position="110"/>
        <end position="131"/>
    </location>
</feature>
<feature type="region of interest" description="Disordered" evidence="5">
    <location>
        <begin position="438"/>
        <end position="501"/>
    </location>
</feature>
<feature type="transmembrane region" description="Helical" evidence="6">
    <location>
        <begin position="137"/>
        <end position="157"/>
    </location>
</feature>
<evidence type="ECO:0000313" key="9">
    <source>
        <dbReference type="Proteomes" id="UP001515100"/>
    </source>
</evidence>
<evidence type="ECO:0000256" key="3">
    <source>
        <dbReference type="ARBA" id="ARBA00022989"/>
    </source>
</evidence>
<organism evidence="8 9">
    <name type="scientific">Aeromicrobium fastidiosum</name>
    <dbReference type="NCBI Taxonomy" id="52699"/>
    <lineage>
        <taxon>Bacteria</taxon>
        <taxon>Bacillati</taxon>
        <taxon>Actinomycetota</taxon>
        <taxon>Actinomycetes</taxon>
        <taxon>Propionibacteriales</taxon>
        <taxon>Nocardioidaceae</taxon>
        <taxon>Aeromicrobium</taxon>
    </lineage>
</organism>
<evidence type="ECO:0000256" key="5">
    <source>
        <dbReference type="SAM" id="MobiDB-lite"/>
    </source>
</evidence>
<dbReference type="AlphaFoldDB" id="A0A641AS16"/>
<gene>
    <name evidence="8" type="ORF">ESP62_004650</name>
</gene>
<dbReference type="GO" id="GO:0016874">
    <property type="term" value="F:ligase activity"/>
    <property type="evidence" value="ECO:0007669"/>
    <property type="project" value="UniProtKB-KW"/>
</dbReference>
<dbReference type="InterPro" id="IPR007016">
    <property type="entry name" value="O-antigen_ligase-rel_domated"/>
</dbReference>
<feature type="transmembrane region" description="Helical" evidence="6">
    <location>
        <begin position="74"/>
        <end position="98"/>
    </location>
</feature>
<feature type="transmembrane region" description="Helical" evidence="6">
    <location>
        <begin position="46"/>
        <end position="68"/>
    </location>
</feature>
<dbReference type="EMBL" id="SDPP02000001">
    <property type="protein sequence ID" value="KAA1380472.1"/>
    <property type="molecule type" value="Genomic_DNA"/>
</dbReference>
<sequence>MLLLLATASMLWLTYAAVRGAVWPIGCTLVLAFFPFPSTVDTNLSLGPVSLHVFELALVPALIVAARLRVPRKVLVAAAVFAIGILLWAILGVAQGHGINAVILDTRRSFVLVAALLIGGTWIHPTVGAMLTRTLPPFLWISCATAIAGSLGIVDLAGRIRAASLDFNDTSAAVRLQIPPLYLAVAVLCGLVALFVVDRSVHGGVTRFGLPSIMIVVLGFSRNAILAIGVAVLFAILVSPRIQSVVRSIRLVSTASLSAAALTLLLFLLPASSATVWFEQQISSFNSRVLDGIRPGAIQADRSAQFRFQGENPYLKEAIAQSPVTGHGFGYPYRPAAVAGRTETDATVDLVYYAHNYYLWIWTKCGLLGGSVLLLTLLSPAIGAVRRRAVSTVGATAPLAGLMAASVVAPMPNGSPTSALVGALCGAGLALLSHSAKTHVDGETPEHPLRPARPALGRQRVESRSHATKFGGSRVGTQTKLGRAPAEPSVLSRNSSRSEPR</sequence>
<proteinExistence type="predicted"/>
<dbReference type="RefSeq" id="WP_129185968.1">
    <property type="nucleotide sequence ID" value="NZ_JAGIOG010000001.1"/>
</dbReference>
<protein>
    <submittedName>
        <fullName evidence="8">O-antigen ligase family protein</fullName>
    </submittedName>
</protein>
<feature type="compositionally biased region" description="Basic and acidic residues" evidence="5">
    <location>
        <begin position="438"/>
        <end position="449"/>
    </location>
</feature>
<feature type="transmembrane region" description="Helical" evidence="6">
    <location>
        <begin position="209"/>
        <end position="237"/>
    </location>
</feature>
<feature type="transmembrane region" description="Helical" evidence="6">
    <location>
        <begin position="178"/>
        <end position="197"/>
    </location>
</feature>